<evidence type="ECO:0000256" key="5">
    <source>
        <dbReference type="SAM" id="SignalP"/>
    </source>
</evidence>
<dbReference type="SMART" id="SM00564">
    <property type="entry name" value="PQQ"/>
    <property type="match status" value="6"/>
</dbReference>
<dbReference type="Pfam" id="PF13360">
    <property type="entry name" value="PQQ_2"/>
    <property type="match status" value="1"/>
</dbReference>
<comment type="subcellular location">
    <subcellularLocation>
        <location evidence="4">Cell outer membrane</location>
        <topology evidence="4">Lipid-anchor</topology>
    </subcellularLocation>
</comment>
<comment type="function">
    <text evidence="4">Part of the outer membrane protein assembly complex, which is involved in assembly and insertion of beta-barrel proteins into the outer membrane.</text>
</comment>
<evidence type="ECO:0000313" key="10">
    <source>
        <dbReference type="Proteomes" id="UP000516656"/>
    </source>
</evidence>
<dbReference type="EMBL" id="AP018045">
    <property type="protein sequence ID" value="BAX52141.1"/>
    <property type="molecule type" value="Genomic_DNA"/>
</dbReference>
<keyword evidence="1 4" id="KW-0732">Signal</keyword>
<comment type="subunit">
    <text evidence="4">Part of the Bam complex.</text>
</comment>
<evidence type="ECO:0000256" key="1">
    <source>
        <dbReference type="ARBA" id="ARBA00022729"/>
    </source>
</evidence>
<dbReference type="EMBL" id="CP061854">
    <property type="protein sequence ID" value="QOD55962.1"/>
    <property type="molecule type" value="Genomic_DNA"/>
</dbReference>
<dbReference type="InterPro" id="IPR015943">
    <property type="entry name" value="WD40/YVTN_repeat-like_dom_sf"/>
</dbReference>
<dbReference type="GeneID" id="93396994"/>
<dbReference type="Proteomes" id="UP000516656">
    <property type="component" value="Chromosome 1"/>
</dbReference>
<dbReference type="HAMAP" id="MF_00923">
    <property type="entry name" value="OM_assembly_BamB"/>
    <property type="match status" value="1"/>
</dbReference>
<evidence type="ECO:0000313" key="8">
    <source>
        <dbReference type="EMBL" id="QOD55962.1"/>
    </source>
</evidence>
<protein>
    <recommendedName>
        <fullName evidence="4">Outer membrane protein assembly factor BamB</fullName>
    </recommendedName>
</protein>
<keyword evidence="4" id="KW-0449">Lipoprotein</keyword>
<keyword evidence="4" id="KW-0564">Palmitate</keyword>
<comment type="similarity">
    <text evidence="4">Belongs to the BamB family.</text>
</comment>
<dbReference type="GO" id="GO:0009279">
    <property type="term" value="C:cell outer membrane"/>
    <property type="evidence" value="ECO:0007669"/>
    <property type="project" value="UniProtKB-SubCell"/>
</dbReference>
<dbReference type="Gene3D" id="2.130.10.10">
    <property type="entry name" value="YVTN repeat-like/Quinoprotein amine dehydrogenase"/>
    <property type="match status" value="1"/>
</dbReference>
<dbReference type="PROSITE" id="PS51257">
    <property type="entry name" value="PROKAR_LIPOPROTEIN"/>
    <property type="match status" value="1"/>
</dbReference>
<dbReference type="GO" id="GO:0051205">
    <property type="term" value="P:protein insertion into membrane"/>
    <property type="evidence" value="ECO:0007669"/>
    <property type="project" value="UniProtKB-UniRule"/>
</dbReference>
<accession>A0A1Q9H6T7</accession>
<dbReference type="InterPro" id="IPR011047">
    <property type="entry name" value="Quinoprotein_ADH-like_sf"/>
</dbReference>
<reference evidence="7" key="1">
    <citation type="journal article" date="2017" name="Genome Announc.">
        <title>Whole-Genome Sequence of Photobacterium damselae subsp. piscicida Strain 91-197, Isolated from Hybrid Striped Bass (Morone sp.) in the United States.</title>
        <authorList>
            <person name="Teru Y."/>
            <person name="Hikima J."/>
            <person name="Kono T."/>
            <person name="Sakai M."/>
            <person name="Takano T."/>
            <person name="Hawke J.P."/>
            <person name="Takeyama H."/>
            <person name="Aoki T."/>
        </authorList>
    </citation>
    <scope>NUCLEOTIDE SEQUENCE</scope>
    <source>
        <strain evidence="7">91-197</strain>
    </source>
</reference>
<evidence type="ECO:0000256" key="3">
    <source>
        <dbReference type="ARBA" id="ARBA00023237"/>
    </source>
</evidence>
<dbReference type="RefSeq" id="WP_044176399.1">
    <property type="nucleotide sequence ID" value="NZ_AP018045.1"/>
</dbReference>
<dbReference type="InterPro" id="IPR018391">
    <property type="entry name" value="PQQ_b-propeller_rpt"/>
</dbReference>
<dbReference type="AlphaFoldDB" id="A0A1Q9H6T7"/>
<keyword evidence="2 4" id="KW-0472">Membrane</keyword>
<evidence type="ECO:0000259" key="6">
    <source>
        <dbReference type="Pfam" id="PF13360"/>
    </source>
</evidence>
<name>A0A1Q9H6T7_PHODP</name>
<dbReference type="Proteomes" id="UP000218676">
    <property type="component" value="Chromosome 1"/>
</dbReference>
<sequence>MQKVFKRALTVALAIGVLAGCASEEDSIHMAPLPVVKNTFTPETLWSDSVGDGVAGYFSRLTPAIGDGKIFVADRDGLVEALDPSNGKVLWKQDFEGDTSAKLSGGIVYSSGVIYIGSENADVLAINAENGDEIWRAKVQGEVLSKPLVDEGLVVVNTSNGFLQALDVSTGESKWQISSEVPTLTLRGDSSPVAIAGGVFWGQANGRLAGALMHNGQLLWQQAIAAPKGATEIDRLVDVDATPVIAGDRLYAIGYNGSLVSIELRTGQIAWKRNYSSATNFIVDANTLYLVTEKDHIVAVDARSGTEIWQNKDLEYRQLTAPAAIDGYLVVGDAEGYLHWLDQSTGDFVSQESIGGGGMSVPPVALDDDAFIVSTRDGKIKKMQISQ</sequence>
<feature type="domain" description="Pyrrolo-quinoline quinone repeat" evidence="6">
    <location>
        <begin position="75"/>
        <end position="311"/>
    </location>
</feature>
<dbReference type="NCBIfam" id="NF008351">
    <property type="entry name" value="PRK11138.1"/>
    <property type="match status" value="1"/>
</dbReference>
<dbReference type="GO" id="GO:0043165">
    <property type="term" value="P:Gram-negative-bacterium-type cell outer membrane assembly"/>
    <property type="evidence" value="ECO:0007669"/>
    <property type="project" value="UniProtKB-UniRule"/>
</dbReference>
<feature type="chain" id="PRO_5011799036" description="Outer membrane protein assembly factor BamB" evidence="5">
    <location>
        <begin position="23"/>
        <end position="387"/>
    </location>
</feature>
<dbReference type="NCBIfam" id="TIGR03300">
    <property type="entry name" value="assembly_YfgL"/>
    <property type="match status" value="1"/>
</dbReference>
<organism evidence="8 10">
    <name type="scientific">Photobacterium damsela subsp. piscicida</name>
    <name type="common">Pasteurella piscicida</name>
    <dbReference type="NCBI Taxonomy" id="38294"/>
    <lineage>
        <taxon>Bacteria</taxon>
        <taxon>Pseudomonadati</taxon>
        <taxon>Pseudomonadota</taxon>
        <taxon>Gammaproteobacteria</taxon>
        <taxon>Vibrionales</taxon>
        <taxon>Vibrionaceae</taxon>
        <taxon>Photobacterium</taxon>
    </lineage>
</organism>
<evidence type="ECO:0000256" key="2">
    <source>
        <dbReference type="ARBA" id="ARBA00023136"/>
    </source>
</evidence>
<evidence type="ECO:0000313" key="9">
    <source>
        <dbReference type="Proteomes" id="UP000218676"/>
    </source>
</evidence>
<gene>
    <name evidence="4 8" type="primary">bamB</name>
    <name evidence="8" type="ORF">IC627_11865</name>
    <name evidence="7" type="ORF">PDPUS_1_00767</name>
</gene>
<reference evidence="9" key="2">
    <citation type="submission" date="2017-05" db="EMBL/GenBank/DDBJ databases">
        <title>Whole genome sequence of fish pathogenic bacteria, Photobacterium damselae subsp. piscicida, strain 91-197, isolated from hybrid striped bass (Morone sp.) in USA.</title>
        <authorList>
            <person name="Teru Y."/>
            <person name="Hikima J."/>
            <person name="Kono T."/>
            <person name="Sakai M."/>
            <person name="Takano T."/>
            <person name="Hawke J.P."/>
            <person name="Takeyama H."/>
            <person name="Aoki T."/>
        </authorList>
    </citation>
    <scope>NUCLEOTIDE SEQUENCE [LARGE SCALE GENOMIC DNA]</scope>
    <source>
        <strain evidence="9">91-197</strain>
    </source>
</reference>
<keyword evidence="3 4" id="KW-0998">Cell outer membrane</keyword>
<evidence type="ECO:0000313" key="7">
    <source>
        <dbReference type="EMBL" id="BAX52141.1"/>
    </source>
</evidence>
<dbReference type="SUPFAM" id="SSF50998">
    <property type="entry name" value="Quinoprotein alcohol dehydrogenase-like"/>
    <property type="match status" value="1"/>
</dbReference>
<evidence type="ECO:0000256" key="4">
    <source>
        <dbReference type="HAMAP-Rule" id="MF_00923"/>
    </source>
</evidence>
<reference evidence="8 10" key="3">
    <citation type="submission" date="2020-09" db="EMBL/GenBank/DDBJ databases">
        <title>Complete, closed and curated genome sequences of Photobacterium damselae subsp. piscicida isolates from Australia indicate localised evolution and additional plasmid-borne pathogenicity mechanisms.</title>
        <authorList>
            <person name="Baseggio L."/>
            <person name="Silayeva O."/>
            <person name="Buller N."/>
            <person name="Landos M."/>
            <person name="Engelstaedter J."/>
            <person name="Barnes A.C."/>
        </authorList>
    </citation>
    <scope>NUCLEOTIDE SEQUENCE [LARGE SCALE GENOMIC DNA]</scope>
    <source>
        <strain evidence="8 10">AS-16-0540-1</strain>
    </source>
</reference>
<dbReference type="InterPro" id="IPR002372">
    <property type="entry name" value="PQQ_rpt_dom"/>
</dbReference>
<feature type="signal peptide" evidence="5">
    <location>
        <begin position="1"/>
        <end position="22"/>
    </location>
</feature>
<dbReference type="InterPro" id="IPR017687">
    <property type="entry name" value="BamB"/>
</dbReference>
<proteinExistence type="inferred from homology"/>
<dbReference type="PANTHER" id="PTHR34512:SF30">
    <property type="entry name" value="OUTER MEMBRANE PROTEIN ASSEMBLY FACTOR BAMB"/>
    <property type="match status" value="1"/>
</dbReference>
<dbReference type="PANTHER" id="PTHR34512">
    <property type="entry name" value="CELL SURFACE PROTEIN"/>
    <property type="match status" value="1"/>
</dbReference>